<evidence type="ECO:0000313" key="3">
    <source>
        <dbReference type="EMBL" id="KAK1361168.1"/>
    </source>
</evidence>
<sequence length="723" mass="80615">MECNRDEADRSKIIAEKKLEDRDFAGAKKFALKAQTLYPPLEGLPQLLTILDVYIAAGNKIRGEMDYYGVLGVTYSSDDETIKKQYRKMALMLHPDKNKSVGADGAFKLLSEAWGLLSDKAKRLAYNQRRSSNGFQQRVLSQSGRPSAAPSRNGFHNVTNRAPGLKPKTYKKTAAPPVFRRTDTFWTICNGCKMHYEYLKLYLNNTLLCPNCNQPFLAAEISPPKNLPKSSGSNSEQPRQINHASNSKLGKNSTSTQNVRPGGSAGPNKHSNSHSGSSNVARTGHAEPSVTAKASNVVQQANERLKRAREESQSTFFKGEVPSKRRVTDGVSPAGVGFQNPSGLHGFSGIIKKPNGTRELTPLETRNMLMGKALKEVKRKLSEWTLDTASKAEEKRKAGERKKENLKNGMKFDEKLNVIGESTPAKDETIEHVNCTSSDSECKEDPVALSMNVPDPDFHDFDIDRTESSFGDSQIWAAYDDDDGMPRFYAFIHKVISKKPFKMRISWLNSKTNNEFGPLEWVGCGFSKTCGEFRVGKYEITKSLNSFSHKVKWTKGTRGVLQILPQKGDIWALYRNWSRDWNEHTPDEVIHKYDMVEVHNDYSEEQGVSVSPLVKVAGFRTVFHPHQDSDKVMRILKEDMFRFSHQVPHYVLTGQEAENAPKGYLELDPAATPLELLQVLSEIDMVPAMGKGGNVDEKPQSTMGNGVIDTAGGALQAEKEQMA</sequence>
<name>A0AAD8H7J2_9APIA</name>
<proteinExistence type="predicted"/>
<dbReference type="InterPro" id="IPR036869">
    <property type="entry name" value="J_dom_sf"/>
</dbReference>
<dbReference type="InterPro" id="IPR001623">
    <property type="entry name" value="DnaJ_domain"/>
</dbReference>
<dbReference type="CDD" id="cd06257">
    <property type="entry name" value="DnaJ"/>
    <property type="match status" value="1"/>
</dbReference>
<dbReference type="PANTHER" id="PTHR44137">
    <property type="entry name" value="BNAC03G44070D PROTEIN"/>
    <property type="match status" value="1"/>
</dbReference>
<dbReference type="SMART" id="SM00271">
    <property type="entry name" value="DnaJ"/>
    <property type="match status" value="1"/>
</dbReference>
<dbReference type="SUPFAM" id="SSF46565">
    <property type="entry name" value="Chaperone J-domain"/>
    <property type="match status" value="1"/>
</dbReference>
<evidence type="ECO:0000259" key="2">
    <source>
        <dbReference type="PROSITE" id="PS50076"/>
    </source>
</evidence>
<dbReference type="InterPro" id="IPR024593">
    <property type="entry name" value="DUF3444"/>
</dbReference>
<protein>
    <submittedName>
        <fullName evidence="3">Meiotically up-regulated gene 184 protein</fullName>
    </submittedName>
</protein>
<dbReference type="Pfam" id="PF23551">
    <property type="entry name" value="Zn_ribbon_20"/>
    <property type="match status" value="1"/>
</dbReference>
<evidence type="ECO:0000256" key="1">
    <source>
        <dbReference type="SAM" id="MobiDB-lite"/>
    </source>
</evidence>
<dbReference type="InterPro" id="IPR056988">
    <property type="entry name" value="Zn_ribbon_pln"/>
</dbReference>
<dbReference type="PROSITE" id="PS50076">
    <property type="entry name" value="DNAJ_2"/>
    <property type="match status" value="1"/>
</dbReference>
<gene>
    <name evidence="3" type="ORF">POM88_045642</name>
</gene>
<dbReference type="Pfam" id="PF00226">
    <property type="entry name" value="DnaJ"/>
    <property type="match status" value="1"/>
</dbReference>
<organism evidence="3 4">
    <name type="scientific">Heracleum sosnowskyi</name>
    <dbReference type="NCBI Taxonomy" id="360622"/>
    <lineage>
        <taxon>Eukaryota</taxon>
        <taxon>Viridiplantae</taxon>
        <taxon>Streptophyta</taxon>
        <taxon>Embryophyta</taxon>
        <taxon>Tracheophyta</taxon>
        <taxon>Spermatophyta</taxon>
        <taxon>Magnoliopsida</taxon>
        <taxon>eudicotyledons</taxon>
        <taxon>Gunneridae</taxon>
        <taxon>Pentapetalae</taxon>
        <taxon>asterids</taxon>
        <taxon>campanulids</taxon>
        <taxon>Apiales</taxon>
        <taxon>Apiaceae</taxon>
        <taxon>Apioideae</taxon>
        <taxon>apioid superclade</taxon>
        <taxon>Tordylieae</taxon>
        <taxon>Tordyliinae</taxon>
        <taxon>Heracleum</taxon>
    </lineage>
</organism>
<feature type="region of interest" description="Disordered" evidence="1">
    <location>
        <begin position="135"/>
        <end position="169"/>
    </location>
</feature>
<accession>A0AAD8H7J2</accession>
<dbReference type="PANTHER" id="PTHR44137:SF32">
    <property type="entry name" value="DNAJ HEAT SHOCK AMINO-TERMINAL DOMAIN PROTEIN"/>
    <property type="match status" value="1"/>
</dbReference>
<feature type="compositionally biased region" description="Polar residues" evidence="1">
    <location>
        <begin position="135"/>
        <end position="145"/>
    </location>
</feature>
<keyword evidence="4" id="KW-1185">Reference proteome</keyword>
<comment type="caution">
    <text evidence="3">The sequence shown here is derived from an EMBL/GenBank/DDBJ whole genome shotgun (WGS) entry which is preliminary data.</text>
</comment>
<dbReference type="EMBL" id="JAUIZM010000010">
    <property type="protein sequence ID" value="KAK1361168.1"/>
    <property type="molecule type" value="Genomic_DNA"/>
</dbReference>
<reference evidence="3" key="2">
    <citation type="submission" date="2023-05" db="EMBL/GenBank/DDBJ databases">
        <authorList>
            <person name="Schelkunov M.I."/>
        </authorList>
    </citation>
    <scope>NUCLEOTIDE SEQUENCE</scope>
    <source>
        <strain evidence="3">Hsosn_3</strain>
        <tissue evidence="3">Leaf</tissue>
    </source>
</reference>
<feature type="domain" description="J" evidence="2">
    <location>
        <begin position="66"/>
        <end position="130"/>
    </location>
</feature>
<reference evidence="3" key="1">
    <citation type="submission" date="2023-02" db="EMBL/GenBank/DDBJ databases">
        <title>Genome of toxic invasive species Heracleum sosnowskyi carries increased number of genes despite the absence of recent whole-genome duplications.</title>
        <authorList>
            <person name="Schelkunov M."/>
            <person name="Shtratnikova V."/>
            <person name="Makarenko M."/>
            <person name="Klepikova A."/>
            <person name="Omelchenko D."/>
            <person name="Novikova G."/>
            <person name="Obukhova E."/>
            <person name="Bogdanov V."/>
            <person name="Penin A."/>
            <person name="Logacheva M."/>
        </authorList>
    </citation>
    <scope>NUCLEOTIDE SEQUENCE</scope>
    <source>
        <strain evidence="3">Hsosn_3</strain>
        <tissue evidence="3">Leaf</tissue>
    </source>
</reference>
<dbReference type="Pfam" id="PF11926">
    <property type="entry name" value="DUF3444"/>
    <property type="match status" value="1"/>
</dbReference>
<feature type="compositionally biased region" description="Polar residues" evidence="1">
    <location>
        <begin position="292"/>
        <end position="302"/>
    </location>
</feature>
<evidence type="ECO:0000313" key="4">
    <source>
        <dbReference type="Proteomes" id="UP001237642"/>
    </source>
</evidence>
<feature type="compositionally biased region" description="Polar residues" evidence="1">
    <location>
        <begin position="228"/>
        <end position="259"/>
    </location>
</feature>
<feature type="region of interest" description="Disordered" evidence="1">
    <location>
        <begin position="223"/>
        <end position="328"/>
    </location>
</feature>
<dbReference type="Proteomes" id="UP001237642">
    <property type="component" value="Unassembled WGS sequence"/>
</dbReference>
<dbReference type="PRINTS" id="PR00625">
    <property type="entry name" value="JDOMAIN"/>
</dbReference>
<dbReference type="AlphaFoldDB" id="A0AAD8H7J2"/>
<dbReference type="Gene3D" id="1.10.287.110">
    <property type="entry name" value="DnaJ domain"/>
    <property type="match status" value="1"/>
</dbReference>
<feature type="compositionally biased region" description="Basic and acidic residues" evidence="1">
    <location>
        <begin position="303"/>
        <end position="312"/>
    </location>
</feature>